<keyword evidence="4" id="KW-0444">Lipid biosynthesis</keyword>
<comment type="caution">
    <text evidence="16">The sequence shown here is derived from an EMBL/GenBank/DDBJ whole genome shotgun (WGS) entry which is preliminary data.</text>
</comment>
<evidence type="ECO:0000256" key="1">
    <source>
        <dbReference type="ARBA" id="ARBA00004141"/>
    </source>
</evidence>
<dbReference type="InterPro" id="IPR029063">
    <property type="entry name" value="SAM-dependent_MTases_sf"/>
</dbReference>
<evidence type="ECO:0000256" key="8">
    <source>
        <dbReference type="ARBA" id="ARBA00022692"/>
    </source>
</evidence>
<proteinExistence type="predicted"/>
<evidence type="ECO:0000313" key="16">
    <source>
        <dbReference type="EMBL" id="CAK0802901.1"/>
    </source>
</evidence>
<dbReference type="SUPFAM" id="SSF53335">
    <property type="entry name" value="S-adenosyl-L-methionine-dependent methyltransferases"/>
    <property type="match status" value="1"/>
</dbReference>
<keyword evidence="12 15" id="KW-0472">Membrane</keyword>
<evidence type="ECO:0000256" key="15">
    <source>
        <dbReference type="SAM" id="Phobius"/>
    </source>
</evidence>
<comment type="subcellular location">
    <subcellularLocation>
        <location evidence="1">Membrane</location>
        <topology evidence="1">Multi-pass membrane protein</topology>
    </subcellularLocation>
</comment>
<evidence type="ECO:0000256" key="14">
    <source>
        <dbReference type="SAM" id="MobiDB-lite"/>
    </source>
</evidence>
<reference evidence="16" key="1">
    <citation type="submission" date="2023-10" db="EMBL/GenBank/DDBJ databases">
        <authorList>
            <person name="Chen Y."/>
            <person name="Shah S."/>
            <person name="Dougan E. K."/>
            <person name="Thang M."/>
            <person name="Chan C."/>
        </authorList>
    </citation>
    <scope>NUCLEOTIDE SEQUENCE [LARGE SCALE GENOMIC DNA]</scope>
</reference>
<keyword evidence="7" id="KW-0949">S-adenosyl-L-methionine</keyword>
<evidence type="ECO:0000313" key="17">
    <source>
        <dbReference type="Proteomes" id="UP001189429"/>
    </source>
</evidence>
<dbReference type="EC" id="2.1.1.317" evidence="13"/>
<evidence type="ECO:0000256" key="7">
    <source>
        <dbReference type="ARBA" id="ARBA00022691"/>
    </source>
</evidence>
<gene>
    <name evidence="16" type="ORF">PCOR1329_LOCUS10257</name>
</gene>
<feature type="region of interest" description="Disordered" evidence="14">
    <location>
        <begin position="430"/>
        <end position="449"/>
    </location>
</feature>
<accession>A0ABN9QDN5</accession>
<evidence type="ECO:0000256" key="3">
    <source>
        <dbReference type="ARBA" id="ARBA00004991"/>
    </source>
</evidence>
<dbReference type="EMBL" id="CAUYUJ010002901">
    <property type="protein sequence ID" value="CAK0802901.1"/>
    <property type="molecule type" value="Genomic_DNA"/>
</dbReference>
<keyword evidence="11" id="KW-0443">Lipid metabolism</keyword>
<evidence type="ECO:0000256" key="9">
    <source>
        <dbReference type="ARBA" id="ARBA00022919"/>
    </source>
</evidence>
<evidence type="ECO:0000256" key="10">
    <source>
        <dbReference type="ARBA" id="ARBA00022989"/>
    </source>
</evidence>
<organism evidence="16 17">
    <name type="scientific">Prorocentrum cordatum</name>
    <dbReference type="NCBI Taxonomy" id="2364126"/>
    <lineage>
        <taxon>Eukaryota</taxon>
        <taxon>Sar</taxon>
        <taxon>Alveolata</taxon>
        <taxon>Dinophyceae</taxon>
        <taxon>Prorocentrales</taxon>
        <taxon>Prorocentraceae</taxon>
        <taxon>Prorocentrum</taxon>
    </lineage>
</organism>
<evidence type="ECO:0000256" key="2">
    <source>
        <dbReference type="ARBA" id="ARBA00004760"/>
    </source>
</evidence>
<evidence type="ECO:0000256" key="6">
    <source>
        <dbReference type="ARBA" id="ARBA00022679"/>
    </source>
</evidence>
<keyword evidence="8 15" id="KW-0812">Transmembrane</keyword>
<feature type="transmembrane region" description="Helical" evidence="15">
    <location>
        <begin position="42"/>
        <end position="61"/>
    </location>
</feature>
<dbReference type="Gene3D" id="3.40.50.150">
    <property type="entry name" value="Vaccinia Virus protein VP39"/>
    <property type="match status" value="1"/>
</dbReference>
<keyword evidence="17" id="KW-1185">Reference proteome</keyword>
<keyword evidence="9" id="KW-0746">Sphingolipid metabolism</keyword>
<evidence type="ECO:0000256" key="13">
    <source>
        <dbReference type="ARBA" id="ARBA00039020"/>
    </source>
</evidence>
<comment type="pathway">
    <text evidence="3">Sphingolipid metabolism.</text>
</comment>
<dbReference type="CDD" id="cd02440">
    <property type="entry name" value="AdoMet_MTases"/>
    <property type="match status" value="1"/>
</dbReference>
<evidence type="ECO:0000256" key="4">
    <source>
        <dbReference type="ARBA" id="ARBA00022516"/>
    </source>
</evidence>
<dbReference type="PANTHER" id="PTHR45197:SF1">
    <property type="entry name" value="SPHINGOLIPID C9-METHYLTRANSFERASE A-RELATED"/>
    <property type="match status" value="1"/>
</dbReference>
<sequence>MKDDIQMRLPMFELVIFISERFPHMLAVFVIALCAVNKRMRLLVILAPIIVLSVLVGLVYFESHELAKAEGYDMSGPTLRGALENYINDGTGDLMHILEGGQYPPIFGKVEFRRYLGTWLAGTLFHGTGQDAEYLPEAYNKGDDWFEATLGEPMVYTGAIYTGPNETMWSAQLKKLDFIAHALGVKPGDKAMDIGAGWGRLSNHLASKGADVTGVLMASDQKAYADRMTKKVGHTGKVNILLQNFFDVDIAPKTFNVISSVEMAEHVGIRNYNQFLTKVHSLLADDGTFYLQVAGLPRGYAKGYNHYEDLVWGMFMDEHVFPGADASCPMGWVITHLEQAGFEVQNVHNLGAHYSKTLHHWQKLWESKKDSIVKVYGERSWRRWRVFLAWSVRIARRGGSTVQFITATKSGNEKARIAAQDRLLPGQFQIPSFPSSGPGGGPDGFVEPQ</sequence>
<keyword evidence="5" id="KW-0489">Methyltransferase</keyword>
<evidence type="ECO:0000256" key="5">
    <source>
        <dbReference type="ARBA" id="ARBA00022603"/>
    </source>
</evidence>
<protein>
    <recommendedName>
        <fullName evidence="13">sphingolipid C(9)-methyltransferase</fullName>
        <ecNumber evidence="13">2.1.1.317</ecNumber>
    </recommendedName>
</protein>
<dbReference type="Pfam" id="PF02353">
    <property type="entry name" value="CMAS"/>
    <property type="match status" value="1"/>
</dbReference>
<dbReference type="InterPro" id="IPR052290">
    <property type="entry name" value="Sphingo_C9-MT"/>
</dbReference>
<comment type="pathway">
    <text evidence="2">Lipid metabolism; sphingolipid metabolism.</text>
</comment>
<keyword evidence="6" id="KW-0808">Transferase</keyword>
<evidence type="ECO:0000256" key="12">
    <source>
        <dbReference type="ARBA" id="ARBA00023136"/>
    </source>
</evidence>
<name>A0ABN9QDN5_9DINO</name>
<dbReference type="Proteomes" id="UP001189429">
    <property type="component" value="Unassembled WGS sequence"/>
</dbReference>
<feature type="transmembrane region" description="Helical" evidence="15">
    <location>
        <begin position="12"/>
        <end position="35"/>
    </location>
</feature>
<keyword evidence="10 15" id="KW-1133">Transmembrane helix</keyword>
<dbReference type="PANTHER" id="PTHR45197">
    <property type="entry name" value="SYNTHASE, PUTATIVE (AFU_ORTHOLOGUE AFUA_7G04190)-RELATED"/>
    <property type="match status" value="1"/>
</dbReference>
<evidence type="ECO:0000256" key="11">
    <source>
        <dbReference type="ARBA" id="ARBA00023098"/>
    </source>
</evidence>